<dbReference type="EMBL" id="JAOQIO010000055">
    <property type="protein sequence ID" value="MCU6793619.1"/>
    <property type="molecule type" value="Genomic_DNA"/>
</dbReference>
<keyword evidence="7" id="KW-1185">Reference proteome</keyword>
<organism evidence="6 7">
    <name type="scientific">Paenibacillus baimaensis</name>
    <dbReference type="NCBI Taxonomy" id="2982185"/>
    <lineage>
        <taxon>Bacteria</taxon>
        <taxon>Bacillati</taxon>
        <taxon>Bacillota</taxon>
        <taxon>Bacilli</taxon>
        <taxon>Bacillales</taxon>
        <taxon>Paenibacillaceae</taxon>
        <taxon>Paenibacillus</taxon>
    </lineage>
</organism>
<gene>
    <name evidence="6" type="ORF">OB236_16050</name>
</gene>
<dbReference type="GO" id="GO:0005524">
    <property type="term" value="F:ATP binding"/>
    <property type="evidence" value="ECO:0007669"/>
    <property type="project" value="UniProtKB-KW"/>
</dbReference>
<dbReference type="PROSITE" id="PS00211">
    <property type="entry name" value="ABC_TRANSPORTER_1"/>
    <property type="match status" value="1"/>
</dbReference>
<dbReference type="Pfam" id="PF00005">
    <property type="entry name" value="ABC_tran"/>
    <property type="match status" value="1"/>
</dbReference>
<keyword evidence="2" id="KW-0813">Transport</keyword>
<feature type="domain" description="ABC transporter" evidence="5">
    <location>
        <begin position="12"/>
        <end position="262"/>
    </location>
</feature>
<proteinExistence type="inferred from homology"/>
<dbReference type="SMART" id="SM00382">
    <property type="entry name" value="AAA"/>
    <property type="match status" value="1"/>
</dbReference>
<keyword evidence="3" id="KW-0547">Nucleotide-binding</keyword>
<comment type="similarity">
    <text evidence="1">Belongs to the ABC transporter superfamily.</text>
</comment>
<dbReference type="PROSITE" id="PS50893">
    <property type="entry name" value="ABC_TRANSPORTER_2"/>
    <property type="match status" value="1"/>
</dbReference>
<name>A0ABT2UG68_9BACL</name>
<evidence type="ECO:0000256" key="4">
    <source>
        <dbReference type="ARBA" id="ARBA00022840"/>
    </source>
</evidence>
<dbReference type="SUPFAM" id="SSF52540">
    <property type="entry name" value="P-loop containing nucleoside triphosphate hydrolases"/>
    <property type="match status" value="1"/>
</dbReference>
<sequence length="326" mass="36426">MKQGEDKVTPILEVKGLKKYYPIHRGLFSKSNEYVRAVDGLNFHVNPGETLGIVGESGCGKSTMGQMITQLLDPTEGEIWFDGLNLTELSKEEIRRTRRDLQIVFQDPFASLNPRMRVLDIVAEPLIVHGLAKGKQLRNTVIELLETVGMGEHHLDRHPHEFSGGQRQRIGIARALALKPRLIVCDEPVSALDVSIQAQILNLLKKLQGQFQLTYIFIAHGLPSVKHISDRIAVMYLGKIVELASRDELFTHPRHPYTEALLSAVPVPDPTKRKKRILLTGDLPNPANAPSGCAFHPRCPYAQDLCREKEPVLDGTEHSVACHFPL</sequence>
<dbReference type="InterPro" id="IPR027417">
    <property type="entry name" value="P-loop_NTPase"/>
</dbReference>
<accession>A0ABT2UG68</accession>
<keyword evidence="4 6" id="KW-0067">ATP-binding</keyword>
<dbReference type="NCBIfam" id="TIGR01727">
    <property type="entry name" value="oligo_HPY"/>
    <property type="match status" value="1"/>
</dbReference>
<dbReference type="Gene3D" id="3.40.50.300">
    <property type="entry name" value="P-loop containing nucleotide triphosphate hydrolases"/>
    <property type="match status" value="1"/>
</dbReference>
<evidence type="ECO:0000313" key="6">
    <source>
        <dbReference type="EMBL" id="MCU6793619.1"/>
    </source>
</evidence>
<dbReference type="PANTHER" id="PTHR43776">
    <property type="entry name" value="TRANSPORT ATP-BINDING PROTEIN"/>
    <property type="match status" value="1"/>
</dbReference>
<comment type="caution">
    <text evidence="6">The sequence shown here is derived from an EMBL/GenBank/DDBJ whole genome shotgun (WGS) entry which is preliminary data.</text>
</comment>
<dbReference type="InterPro" id="IPR003439">
    <property type="entry name" value="ABC_transporter-like_ATP-bd"/>
</dbReference>
<dbReference type="CDD" id="cd03257">
    <property type="entry name" value="ABC_NikE_OppD_transporters"/>
    <property type="match status" value="1"/>
</dbReference>
<dbReference type="Proteomes" id="UP001652445">
    <property type="component" value="Unassembled WGS sequence"/>
</dbReference>
<dbReference type="InterPro" id="IPR050319">
    <property type="entry name" value="ABC_transp_ATP-bind"/>
</dbReference>
<evidence type="ECO:0000313" key="7">
    <source>
        <dbReference type="Proteomes" id="UP001652445"/>
    </source>
</evidence>
<dbReference type="RefSeq" id="WP_262684873.1">
    <property type="nucleotide sequence ID" value="NZ_JAOQIO010000055.1"/>
</dbReference>
<dbReference type="NCBIfam" id="NF008453">
    <property type="entry name" value="PRK11308.1"/>
    <property type="match status" value="1"/>
</dbReference>
<evidence type="ECO:0000256" key="2">
    <source>
        <dbReference type="ARBA" id="ARBA00022448"/>
    </source>
</evidence>
<evidence type="ECO:0000256" key="3">
    <source>
        <dbReference type="ARBA" id="ARBA00022741"/>
    </source>
</evidence>
<dbReference type="InterPro" id="IPR017871">
    <property type="entry name" value="ABC_transporter-like_CS"/>
</dbReference>
<evidence type="ECO:0000259" key="5">
    <source>
        <dbReference type="PROSITE" id="PS50893"/>
    </source>
</evidence>
<dbReference type="InterPro" id="IPR003593">
    <property type="entry name" value="AAA+_ATPase"/>
</dbReference>
<dbReference type="Pfam" id="PF08352">
    <property type="entry name" value="oligo_HPY"/>
    <property type="match status" value="1"/>
</dbReference>
<reference evidence="6 7" key="1">
    <citation type="submission" date="2022-09" db="EMBL/GenBank/DDBJ databases">
        <authorList>
            <person name="Han X.L."/>
            <person name="Wang Q."/>
            <person name="Lu T."/>
        </authorList>
    </citation>
    <scope>NUCLEOTIDE SEQUENCE [LARGE SCALE GENOMIC DNA]</scope>
    <source>
        <strain evidence="6 7">WQ 127069</strain>
    </source>
</reference>
<protein>
    <submittedName>
        <fullName evidence="6">Dipeptide ABC transporter ATP-binding protein</fullName>
    </submittedName>
</protein>
<dbReference type="InterPro" id="IPR013563">
    <property type="entry name" value="Oligopep_ABC_C"/>
</dbReference>
<evidence type="ECO:0000256" key="1">
    <source>
        <dbReference type="ARBA" id="ARBA00005417"/>
    </source>
</evidence>